<dbReference type="InterPro" id="IPR007324">
    <property type="entry name" value="Sugar-bd_dom_put"/>
</dbReference>
<dbReference type="GO" id="GO:0003677">
    <property type="term" value="F:DNA binding"/>
    <property type="evidence" value="ECO:0007669"/>
    <property type="project" value="UniProtKB-KW"/>
</dbReference>
<dbReference type="Gene3D" id="3.40.50.1360">
    <property type="match status" value="1"/>
</dbReference>
<dbReference type="PANTHER" id="PTHR34294:SF1">
    <property type="entry name" value="TRANSCRIPTIONAL REGULATOR LSRR"/>
    <property type="match status" value="1"/>
</dbReference>
<feature type="domain" description="Sugar-binding" evidence="5">
    <location>
        <begin position="53"/>
        <end position="303"/>
    </location>
</feature>
<evidence type="ECO:0000256" key="1">
    <source>
        <dbReference type="ARBA" id="ARBA00010466"/>
    </source>
</evidence>
<keyword evidence="2" id="KW-0805">Transcription regulation</keyword>
<keyword evidence="8" id="KW-1185">Reference proteome</keyword>
<gene>
    <name evidence="7" type="ORF">KII88_07610</name>
    <name evidence="6" type="ORF">KIJ07_08095</name>
</gene>
<dbReference type="Proteomes" id="UP000727071">
    <property type="component" value="Unassembled WGS sequence"/>
</dbReference>
<evidence type="ECO:0000313" key="9">
    <source>
        <dbReference type="Proteomes" id="UP000727071"/>
    </source>
</evidence>
<accession>A0AB35G0W9</accession>
<reference evidence="7 8" key="1">
    <citation type="submission" date="2021-05" db="EMBL/GenBank/DDBJ databases">
        <title>Pangenome of Leuconostoc gelidum warrants species status for Leuconostoc gelidum subsp. gasicomitatum.</title>
        <authorList>
            <person name="Johansson P."/>
            <person name="Sade E."/>
            <person name="Hultman J."/>
            <person name="Auvinen P."/>
            <person name="Bjorkroth J."/>
        </authorList>
    </citation>
    <scope>NUCLEOTIDE SEQUENCE</scope>
    <source>
        <strain evidence="6 8">AMKR21</strain>
        <strain evidence="7">C220d</strain>
    </source>
</reference>
<evidence type="ECO:0000256" key="3">
    <source>
        <dbReference type="ARBA" id="ARBA00023125"/>
    </source>
</evidence>
<dbReference type="SUPFAM" id="SSF100950">
    <property type="entry name" value="NagB/RpiA/CoA transferase-like"/>
    <property type="match status" value="1"/>
</dbReference>
<dbReference type="PANTHER" id="PTHR34294">
    <property type="entry name" value="TRANSCRIPTIONAL REGULATOR-RELATED"/>
    <property type="match status" value="1"/>
</dbReference>
<dbReference type="Proteomes" id="UP000705994">
    <property type="component" value="Unassembled WGS sequence"/>
</dbReference>
<dbReference type="InterPro" id="IPR009057">
    <property type="entry name" value="Homeodomain-like_sf"/>
</dbReference>
<dbReference type="EMBL" id="JAHBFV010000023">
    <property type="protein sequence ID" value="MBZ6016387.1"/>
    <property type="molecule type" value="Genomic_DNA"/>
</dbReference>
<protein>
    <submittedName>
        <fullName evidence="7">Helix-turn-helix domain-containing protein</fullName>
    </submittedName>
</protein>
<dbReference type="RefSeq" id="WP_224145794.1">
    <property type="nucleotide sequence ID" value="NZ_JAHBFO010000028.1"/>
</dbReference>
<evidence type="ECO:0000313" key="6">
    <source>
        <dbReference type="EMBL" id="MBZ6000359.1"/>
    </source>
</evidence>
<evidence type="ECO:0000259" key="5">
    <source>
        <dbReference type="Pfam" id="PF04198"/>
    </source>
</evidence>
<dbReference type="AlphaFoldDB" id="A0AB35G0W9"/>
<name>A0AB35G0W9_LEUGE</name>
<evidence type="ECO:0000313" key="7">
    <source>
        <dbReference type="EMBL" id="MBZ6016387.1"/>
    </source>
</evidence>
<dbReference type="SUPFAM" id="SSF46689">
    <property type="entry name" value="Homeodomain-like"/>
    <property type="match status" value="1"/>
</dbReference>
<dbReference type="Pfam" id="PF04198">
    <property type="entry name" value="Sugar-bind"/>
    <property type="match status" value="1"/>
</dbReference>
<evidence type="ECO:0000256" key="4">
    <source>
        <dbReference type="ARBA" id="ARBA00023163"/>
    </source>
</evidence>
<keyword evidence="3" id="KW-0238">DNA-binding</keyword>
<dbReference type="EMBL" id="JAHBFX010000009">
    <property type="protein sequence ID" value="MBZ6000359.1"/>
    <property type="molecule type" value="Genomic_DNA"/>
</dbReference>
<dbReference type="GO" id="GO:0030246">
    <property type="term" value="F:carbohydrate binding"/>
    <property type="evidence" value="ECO:0007669"/>
    <property type="project" value="InterPro"/>
</dbReference>
<proteinExistence type="inferred from homology"/>
<evidence type="ECO:0000256" key="2">
    <source>
        <dbReference type="ARBA" id="ARBA00023015"/>
    </source>
</evidence>
<comment type="caution">
    <text evidence="7">The sequence shown here is derived from an EMBL/GenBank/DDBJ whole genome shotgun (WGS) entry which is preliminary data.</text>
</comment>
<organism evidence="7 9">
    <name type="scientific">Leuconostoc gelidum subsp. gelidum</name>
    <dbReference type="NCBI Taxonomy" id="1607839"/>
    <lineage>
        <taxon>Bacteria</taxon>
        <taxon>Bacillati</taxon>
        <taxon>Bacillota</taxon>
        <taxon>Bacilli</taxon>
        <taxon>Lactobacillales</taxon>
        <taxon>Lactobacillaceae</taxon>
        <taxon>Leuconostoc</taxon>
        <taxon>Leuconostoc gelidum group</taxon>
    </lineage>
</organism>
<keyword evidence="4" id="KW-0804">Transcription</keyword>
<evidence type="ECO:0000313" key="8">
    <source>
        <dbReference type="Proteomes" id="UP000705994"/>
    </source>
</evidence>
<dbReference type="InterPro" id="IPR051054">
    <property type="entry name" value="SorC_transcr_regulators"/>
</dbReference>
<dbReference type="InterPro" id="IPR037171">
    <property type="entry name" value="NagB/RpiA_transferase-like"/>
</dbReference>
<sequence>MLRIARLYYIEGLEQNQIAKKEGISRPTVSRLLATAREKGFVSIRVNDDLRDTQVLAEQLKTIYSYVEFNVISTAQDDSKIKIKKVAAATAVYLHKLIKNGDIIGIGTGKSIYEVAKQLNIKNVKDVEILPLAGIFSSQNYQSFYAEIVTFFSKAYNTAAQPLPLPIVFDELKTKLVVENEKHIRYLEKLARVANIAIFTVNDLKNSSLLHNSTYISEKEKQNIETQAIGEVLAHFININGTAVNQDLDNRTVSLPLENIRYKEHSVVVIDNVGQVPILYTLLKFKLVNQVFIDQQTAQALLEFEDKED</sequence>
<dbReference type="Gene3D" id="1.10.10.60">
    <property type="entry name" value="Homeodomain-like"/>
    <property type="match status" value="1"/>
</dbReference>
<comment type="similarity">
    <text evidence="1">Belongs to the SorC transcriptional regulatory family.</text>
</comment>